<protein>
    <submittedName>
        <fullName evidence="1">Uncharacterized protein</fullName>
    </submittedName>
</protein>
<proteinExistence type="predicted"/>
<organism evidence="1">
    <name type="scientific">Arundo donax</name>
    <name type="common">Giant reed</name>
    <name type="synonym">Donax arundinaceus</name>
    <dbReference type="NCBI Taxonomy" id="35708"/>
    <lineage>
        <taxon>Eukaryota</taxon>
        <taxon>Viridiplantae</taxon>
        <taxon>Streptophyta</taxon>
        <taxon>Embryophyta</taxon>
        <taxon>Tracheophyta</taxon>
        <taxon>Spermatophyta</taxon>
        <taxon>Magnoliopsida</taxon>
        <taxon>Liliopsida</taxon>
        <taxon>Poales</taxon>
        <taxon>Poaceae</taxon>
        <taxon>PACMAD clade</taxon>
        <taxon>Arundinoideae</taxon>
        <taxon>Arundineae</taxon>
        <taxon>Arundo</taxon>
    </lineage>
</organism>
<reference evidence="1" key="2">
    <citation type="journal article" date="2015" name="Data Brief">
        <title>Shoot transcriptome of the giant reed, Arundo donax.</title>
        <authorList>
            <person name="Barrero R.A."/>
            <person name="Guerrero F.D."/>
            <person name="Moolhuijzen P."/>
            <person name="Goolsby J.A."/>
            <person name="Tidwell J."/>
            <person name="Bellgard S.E."/>
            <person name="Bellgard M.I."/>
        </authorList>
    </citation>
    <scope>NUCLEOTIDE SEQUENCE</scope>
    <source>
        <tissue evidence="1">Shoot tissue taken approximately 20 cm above the soil surface</tissue>
    </source>
</reference>
<dbReference type="EMBL" id="GBRH01212361">
    <property type="protein sequence ID" value="JAD85534.1"/>
    <property type="molecule type" value="Transcribed_RNA"/>
</dbReference>
<name>A0A0A9DAA9_ARUDO</name>
<sequence>MFCHLLAKKKCSVTCVIRMLSRQFRRSGIQILEVLPKASSGIKPPVFLLLHKYNLRLHICSKNTLQHLNENSETCHRHKGTTDNNC</sequence>
<reference evidence="1" key="1">
    <citation type="submission" date="2014-09" db="EMBL/GenBank/DDBJ databases">
        <authorList>
            <person name="Magalhaes I.L.F."/>
            <person name="Oliveira U."/>
            <person name="Santos F.R."/>
            <person name="Vidigal T.H.D.A."/>
            <person name="Brescovit A.D."/>
            <person name="Santos A.J."/>
        </authorList>
    </citation>
    <scope>NUCLEOTIDE SEQUENCE</scope>
    <source>
        <tissue evidence="1">Shoot tissue taken approximately 20 cm above the soil surface</tissue>
    </source>
</reference>
<accession>A0A0A9DAA9</accession>
<dbReference type="AlphaFoldDB" id="A0A0A9DAA9"/>
<evidence type="ECO:0000313" key="1">
    <source>
        <dbReference type="EMBL" id="JAD85534.1"/>
    </source>
</evidence>